<evidence type="ECO:0000256" key="21">
    <source>
        <dbReference type="ARBA" id="ARBA00034078"/>
    </source>
</evidence>
<dbReference type="Proteomes" id="UP000318582">
    <property type="component" value="Unassembled WGS sequence"/>
</dbReference>
<protein>
    <recommendedName>
        <fullName evidence="9">Nitrate reductase [NADPH]</fullName>
        <ecNumber evidence="8">1.7.1.3</ecNumber>
        <ecNumber evidence="25">1.7.1.4</ecNumber>
    </recommendedName>
    <alternativeName>
        <fullName evidence="26">Nitrite reductase [NAD(P)H]</fullName>
    </alternativeName>
</protein>
<dbReference type="Pfam" id="PF18267">
    <property type="entry name" value="Rubredoxin_C"/>
    <property type="match status" value="1"/>
</dbReference>
<feature type="region of interest" description="Disordered" evidence="27">
    <location>
        <begin position="1445"/>
        <end position="1502"/>
    </location>
</feature>
<dbReference type="SUPFAM" id="SSF81296">
    <property type="entry name" value="E set domains"/>
    <property type="match status" value="1"/>
</dbReference>
<keyword evidence="10" id="KW-0004">4Fe-4S</keyword>
<dbReference type="PANTHER" id="PTHR43809">
    <property type="entry name" value="NITRITE REDUCTASE (NADH) LARGE SUBUNIT"/>
    <property type="match status" value="1"/>
</dbReference>
<dbReference type="GO" id="GO:0043546">
    <property type="term" value="F:molybdopterin cofactor binding"/>
    <property type="evidence" value="ECO:0007669"/>
    <property type="project" value="InterPro"/>
</dbReference>
<dbReference type="PROSITE" id="PS00365">
    <property type="entry name" value="NIR_SIR"/>
    <property type="match status" value="1"/>
</dbReference>
<accession>A0A507E6V4</accession>
<dbReference type="InterPro" id="IPR007419">
    <property type="entry name" value="BFD-like_2Fe2S-bd_dom"/>
</dbReference>
<dbReference type="Gene3D" id="1.10.10.1100">
    <property type="entry name" value="BFD-like [2Fe-2S]-binding domain"/>
    <property type="match status" value="1"/>
</dbReference>
<dbReference type="Pfam" id="PF04324">
    <property type="entry name" value="Fer2_BFD"/>
    <property type="match status" value="1"/>
</dbReference>
<keyword evidence="20" id="KW-0534">Nitrate assimilation</keyword>
<dbReference type="Gene3D" id="3.90.420.10">
    <property type="entry name" value="Oxidoreductase, molybdopterin-binding domain"/>
    <property type="match status" value="1"/>
</dbReference>
<dbReference type="Pfam" id="PF07992">
    <property type="entry name" value="Pyr_redox_2"/>
    <property type="match status" value="1"/>
</dbReference>
<comment type="cofactor">
    <cofactor evidence="2">
        <name>siroheme</name>
        <dbReference type="ChEBI" id="CHEBI:60052"/>
    </cofactor>
</comment>
<dbReference type="GO" id="GO:0015980">
    <property type="term" value="P:energy derivation by oxidation of organic compounds"/>
    <property type="evidence" value="ECO:0007669"/>
    <property type="project" value="UniProtKB-ARBA"/>
</dbReference>
<feature type="compositionally biased region" description="Low complexity" evidence="27">
    <location>
        <begin position="1488"/>
        <end position="1502"/>
    </location>
</feature>
<evidence type="ECO:0000256" key="4">
    <source>
        <dbReference type="ARBA" id="ARBA00001974"/>
    </source>
</evidence>
<dbReference type="Pfam" id="PF00173">
    <property type="entry name" value="Cyt-b5"/>
    <property type="match status" value="1"/>
</dbReference>
<dbReference type="InterPro" id="IPR036136">
    <property type="entry name" value="Nit/Sulf_reduc_fer-like_dom_sf"/>
</dbReference>
<dbReference type="InterPro" id="IPR001199">
    <property type="entry name" value="Cyt_B5-like_heme/steroid-bd"/>
</dbReference>
<dbReference type="InterPro" id="IPR036374">
    <property type="entry name" value="OxRdtase_Mopterin-bd_sf"/>
</dbReference>
<dbReference type="Gene3D" id="3.30.390.30">
    <property type="match status" value="1"/>
</dbReference>
<dbReference type="EC" id="1.7.1.3" evidence="8"/>
<evidence type="ECO:0000259" key="29">
    <source>
        <dbReference type="PROSITE" id="PS51296"/>
    </source>
</evidence>
<dbReference type="InterPro" id="IPR017941">
    <property type="entry name" value="Rieske_2Fe-2S"/>
</dbReference>
<dbReference type="FunFam" id="1.10.10.1100:FF:000002">
    <property type="entry name" value="Nitrite reductase large subunit"/>
    <property type="match status" value="1"/>
</dbReference>
<keyword evidence="19" id="KW-0411">Iron-sulfur</keyword>
<dbReference type="GO" id="GO:0020037">
    <property type="term" value="F:heme binding"/>
    <property type="evidence" value="ECO:0007669"/>
    <property type="project" value="InterPro"/>
</dbReference>
<dbReference type="InterPro" id="IPR016156">
    <property type="entry name" value="FAD/NAD-linked_Rdtase_dimer_sf"/>
</dbReference>
<comment type="similarity">
    <text evidence="6">Belongs to the nitrite and sulfite reductase 4Fe-4S domain family.</text>
</comment>
<dbReference type="InterPro" id="IPR041854">
    <property type="entry name" value="BFD-like_2Fe2S-bd_dom_sf"/>
</dbReference>
<evidence type="ECO:0000259" key="28">
    <source>
        <dbReference type="PROSITE" id="PS50255"/>
    </source>
</evidence>
<dbReference type="GO" id="GO:0042128">
    <property type="term" value="P:nitrate assimilation"/>
    <property type="evidence" value="ECO:0007669"/>
    <property type="project" value="UniProtKB-UniPathway"/>
</dbReference>
<keyword evidence="18" id="KW-0408">Iron</keyword>
<dbReference type="InterPro" id="IPR005117">
    <property type="entry name" value="NiRdtase/SiRdtase_haem-b_fer"/>
</dbReference>
<keyword evidence="31" id="KW-1185">Reference proteome</keyword>
<dbReference type="PROSITE" id="PS50255">
    <property type="entry name" value="CYTOCHROME_B5_2"/>
    <property type="match status" value="1"/>
</dbReference>
<dbReference type="NCBIfam" id="TIGR02378">
    <property type="entry name" value="nirD_assim_sml"/>
    <property type="match status" value="1"/>
</dbReference>
<dbReference type="GO" id="GO:0008942">
    <property type="term" value="F:nitrite reductase [NAD(P)H] activity"/>
    <property type="evidence" value="ECO:0007669"/>
    <property type="project" value="UniProtKB-EC"/>
</dbReference>
<evidence type="ECO:0000256" key="14">
    <source>
        <dbReference type="ARBA" id="ARBA00022714"/>
    </source>
</evidence>
<dbReference type="EC" id="1.7.1.4" evidence="25"/>
<dbReference type="PRINTS" id="PR00411">
    <property type="entry name" value="PNDRDTASEI"/>
</dbReference>
<dbReference type="STRING" id="109895.A0A507E6V4"/>
<dbReference type="GO" id="GO:0050464">
    <property type="term" value="F:nitrate reductase (NADPH) activity"/>
    <property type="evidence" value="ECO:0007669"/>
    <property type="project" value="UniProtKB-EC"/>
</dbReference>
<organism evidence="30 31">
    <name type="scientific">Powellomyces hirtus</name>
    <dbReference type="NCBI Taxonomy" id="109895"/>
    <lineage>
        <taxon>Eukaryota</taxon>
        <taxon>Fungi</taxon>
        <taxon>Fungi incertae sedis</taxon>
        <taxon>Chytridiomycota</taxon>
        <taxon>Chytridiomycota incertae sedis</taxon>
        <taxon>Chytridiomycetes</taxon>
        <taxon>Spizellomycetales</taxon>
        <taxon>Powellomycetaceae</taxon>
        <taxon>Powellomyces</taxon>
    </lineage>
</organism>
<comment type="cofactor">
    <cofactor evidence="21">
        <name>[2Fe-2S] cluster</name>
        <dbReference type="ChEBI" id="CHEBI:190135"/>
    </cofactor>
</comment>
<evidence type="ECO:0000256" key="26">
    <source>
        <dbReference type="ARBA" id="ARBA00070300"/>
    </source>
</evidence>
<evidence type="ECO:0000256" key="8">
    <source>
        <dbReference type="ARBA" id="ARBA00012673"/>
    </source>
</evidence>
<feature type="compositionally biased region" description="Basic and acidic residues" evidence="27">
    <location>
        <begin position="533"/>
        <end position="554"/>
    </location>
</feature>
<dbReference type="Gene3D" id="3.10.120.10">
    <property type="entry name" value="Cytochrome b5-like heme/steroid binding domain"/>
    <property type="match status" value="1"/>
</dbReference>
<keyword evidence="17" id="KW-0560">Oxidoreductase</keyword>
<dbReference type="InterPro" id="IPR000572">
    <property type="entry name" value="OxRdtase_Mopterin-bd_dom"/>
</dbReference>
<evidence type="ECO:0000256" key="19">
    <source>
        <dbReference type="ARBA" id="ARBA00023014"/>
    </source>
</evidence>
<evidence type="ECO:0000256" key="22">
    <source>
        <dbReference type="ARBA" id="ARBA00049155"/>
    </source>
</evidence>
<dbReference type="Gene3D" id="3.30.413.10">
    <property type="entry name" value="Sulfite Reductase Hemoprotein, domain 1"/>
    <property type="match status" value="1"/>
</dbReference>
<evidence type="ECO:0000313" key="30">
    <source>
        <dbReference type="EMBL" id="TPX59622.1"/>
    </source>
</evidence>
<dbReference type="PRINTS" id="PR00407">
    <property type="entry name" value="EUMOPTERIN"/>
</dbReference>
<dbReference type="InterPro" id="IPR008335">
    <property type="entry name" value="Mopterin_OxRdtase_euk"/>
</dbReference>
<dbReference type="InterPro" id="IPR018506">
    <property type="entry name" value="Cyt_B5_heme-BS"/>
</dbReference>
<name>A0A507E6V4_9FUNG</name>
<dbReference type="InterPro" id="IPR012748">
    <property type="entry name" value="Rieske-like_NirD"/>
</dbReference>
<keyword evidence="12" id="KW-0349">Heme</keyword>
<dbReference type="InterPro" id="IPR036922">
    <property type="entry name" value="Rieske_2Fe-2S_sf"/>
</dbReference>
<dbReference type="UniPathway" id="UPA00653"/>
<evidence type="ECO:0000256" key="27">
    <source>
        <dbReference type="SAM" id="MobiDB-lite"/>
    </source>
</evidence>
<dbReference type="InterPro" id="IPR041575">
    <property type="entry name" value="Rubredoxin_C"/>
</dbReference>
<evidence type="ECO:0000256" key="7">
    <source>
        <dbReference type="ARBA" id="ARBA00011738"/>
    </source>
</evidence>
<dbReference type="GO" id="GO:0050661">
    <property type="term" value="F:NADP binding"/>
    <property type="evidence" value="ECO:0007669"/>
    <property type="project" value="InterPro"/>
</dbReference>
<evidence type="ECO:0000256" key="24">
    <source>
        <dbReference type="ARBA" id="ARBA00051413"/>
    </source>
</evidence>
<evidence type="ECO:0000256" key="2">
    <source>
        <dbReference type="ARBA" id="ARBA00001929"/>
    </source>
</evidence>
<dbReference type="GO" id="GO:0050660">
    <property type="term" value="F:flavin adenine dinucleotide binding"/>
    <property type="evidence" value="ECO:0007669"/>
    <property type="project" value="InterPro"/>
</dbReference>
<evidence type="ECO:0000256" key="9">
    <source>
        <dbReference type="ARBA" id="ARBA00015499"/>
    </source>
</evidence>
<proteinExistence type="inferred from homology"/>
<dbReference type="CDD" id="cd19943">
    <property type="entry name" value="NirB_Fer2_BFD-like_1"/>
    <property type="match status" value="1"/>
</dbReference>
<dbReference type="InterPro" id="IPR014756">
    <property type="entry name" value="Ig_E-set"/>
</dbReference>
<comment type="cofactor">
    <cofactor evidence="1">
        <name>Mo-molybdopterin</name>
        <dbReference type="ChEBI" id="CHEBI:71302"/>
    </cofactor>
</comment>
<dbReference type="InterPro" id="IPR006066">
    <property type="entry name" value="NO2/SO3_Rdtase_FeS/sirohaem_BS"/>
</dbReference>
<dbReference type="PROSITE" id="PS00559">
    <property type="entry name" value="MOLYBDOPTERIN_EUK"/>
    <property type="match status" value="1"/>
</dbReference>
<dbReference type="InterPro" id="IPR005066">
    <property type="entry name" value="MoCF_OxRdtse_dimer"/>
</dbReference>
<keyword evidence="11" id="KW-0500">Molybdenum</keyword>
<dbReference type="InterPro" id="IPR036188">
    <property type="entry name" value="FAD/NAD-bd_sf"/>
</dbReference>
<comment type="catalytic activity">
    <reaction evidence="22">
        <text>nitrite + NADP(+) + H2O = nitrate + NADPH + H(+)</text>
        <dbReference type="Rhea" id="RHEA:19061"/>
        <dbReference type="ChEBI" id="CHEBI:15377"/>
        <dbReference type="ChEBI" id="CHEBI:15378"/>
        <dbReference type="ChEBI" id="CHEBI:16301"/>
        <dbReference type="ChEBI" id="CHEBI:17632"/>
        <dbReference type="ChEBI" id="CHEBI:57783"/>
        <dbReference type="ChEBI" id="CHEBI:58349"/>
        <dbReference type="EC" id="1.7.1.3"/>
    </reaction>
</comment>
<dbReference type="InterPro" id="IPR045854">
    <property type="entry name" value="NO2/SO3_Rdtase_4Fe4S_sf"/>
</dbReference>
<evidence type="ECO:0000256" key="13">
    <source>
        <dbReference type="ARBA" id="ARBA00022630"/>
    </source>
</evidence>
<gene>
    <name evidence="30" type="ORF">PhCBS80983_g02372</name>
</gene>
<feature type="domain" description="Cytochrome b5 heme-binding" evidence="28">
    <location>
        <begin position="455"/>
        <end position="530"/>
    </location>
</feature>
<evidence type="ECO:0000256" key="6">
    <source>
        <dbReference type="ARBA" id="ARBA00010429"/>
    </source>
</evidence>
<dbReference type="EMBL" id="QEAQ01000023">
    <property type="protein sequence ID" value="TPX59622.1"/>
    <property type="molecule type" value="Genomic_DNA"/>
</dbReference>
<evidence type="ECO:0000256" key="20">
    <source>
        <dbReference type="ARBA" id="ARBA00023063"/>
    </source>
</evidence>
<keyword evidence="13" id="KW-0285">Flavoprotein</keyword>
<dbReference type="SUPFAM" id="SSF56524">
    <property type="entry name" value="Oxidoreductase molybdopterin-binding domain"/>
    <property type="match status" value="1"/>
</dbReference>
<comment type="cofactor">
    <cofactor evidence="3">
        <name>[4Fe-4S] cluster</name>
        <dbReference type="ChEBI" id="CHEBI:49883"/>
    </cofactor>
</comment>
<evidence type="ECO:0000256" key="15">
    <source>
        <dbReference type="ARBA" id="ARBA00022723"/>
    </source>
</evidence>
<dbReference type="SUPFAM" id="SSF56014">
    <property type="entry name" value="Nitrite and sulphite reductase 4Fe-4S domain-like"/>
    <property type="match status" value="1"/>
</dbReference>
<dbReference type="Pfam" id="PF00174">
    <property type="entry name" value="Oxidored_molyb"/>
    <property type="match status" value="1"/>
</dbReference>
<evidence type="ECO:0000256" key="17">
    <source>
        <dbReference type="ARBA" id="ARBA00023002"/>
    </source>
</evidence>
<dbReference type="Gene3D" id="3.50.50.60">
    <property type="entry name" value="FAD/NAD(P)-binding domain"/>
    <property type="match status" value="2"/>
</dbReference>
<dbReference type="Gene3D" id="2.60.40.650">
    <property type="match status" value="1"/>
</dbReference>
<dbReference type="SUPFAM" id="SSF55856">
    <property type="entry name" value="Cytochrome b5-like heme/steroid binding domain"/>
    <property type="match status" value="1"/>
</dbReference>
<dbReference type="SUPFAM" id="SSF55124">
    <property type="entry name" value="Nitrite/Sulfite reductase N-terminal domain-like"/>
    <property type="match status" value="1"/>
</dbReference>
<dbReference type="PROSITE" id="PS00191">
    <property type="entry name" value="CYTOCHROME_B5_1"/>
    <property type="match status" value="1"/>
</dbReference>
<evidence type="ECO:0000256" key="1">
    <source>
        <dbReference type="ARBA" id="ARBA00001924"/>
    </source>
</evidence>
<dbReference type="FunFam" id="3.90.420.10:FF:000003">
    <property type="entry name" value="Nitrate reductase"/>
    <property type="match status" value="1"/>
</dbReference>
<comment type="subunit">
    <text evidence="7">Homodimer.</text>
</comment>
<dbReference type="InterPro" id="IPR022407">
    <property type="entry name" value="OxRdtase_Mopterin_BS"/>
</dbReference>
<comment type="catalytic activity">
    <reaction evidence="24">
        <text>NH4(+) + 3 NADP(+) + 2 H2O = nitrite + 3 NADPH + 5 H(+)</text>
        <dbReference type="Rhea" id="RHEA:24632"/>
        <dbReference type="ChEBI" id="CHEBI:15377"/>
        <dbReference type="ChEBI" id="CHEBI:15378"/>
        <dbReference type="ChEBI" id="CHEBI:16301"/>
        <dbReference type="ChEBI" id="CHEBI:28938"/>
        <dbReference type="ChEBI" id="CHEBI:57783"/>
        <dbReference type="ChEBI" id="CHEBI:58349"/>
        <dbReference type="EC" id="1.7.1.4"/>
    </reaction>
</comment>
<reference evidence="30 31" key="1">
    <citation type="journal article" date="2019" name="Sci. Rep.">
        <title>Comparative genomics of chytrid fungi reveal insights into the obligate biotrophic and pathogenic lifestyle of Synchytrium endobioticum.</title>
        <authorList>
            <person name="van de Vossenberg B.T.L.H."/>
            <person name="Warris S."/>
            <person name="Nguyen H.D.T."/>
            <person name="van Gent-Pelzer M.P.E."/>
            <person name="Joly D.L."/>
            <person name="van de Geest H.C."/>
            <person name="Bonants P.J.M."/>
            <person name="Smith D.S."/>
            <person name="Levesque C.A."/>
            <person name="van der Lee T.A.J."/>
        </authorList>
    </citation>
    <scope>NUCLEOTIDE SEQUENCE [LARGE SCALE GENOMIC DNA]</scope>
    <source>
        <strain evidence="30 31">CBS 809.83</strain>
    </source>
</reference>
<feature type="region of interest" description="Disordered" evidence="27">
    <location>
        <begin position="533"/>
        <end position="601"/>
    </location>
</feature>
<comment type="pathway">
    <text evidence="5">Nitrogen metabolism; nitrate reduction (assimilation).</text>
</comment>
<dbReference type="InterPro" id="IPR006067">
    <property type="entry name" value="NO2/SO3_Rdtase_4Fe4S_dom"/>
</dbReference>
<comment type="cofactor">
    <cofactor evidence="4">
        <name>FAD</name>
        <dbReference type="ChEBI" id="CHEBI:57692"/>
    </cofactor>
</comment>
<dbReference type="NCBIfam" id="NF011565">
    <property type="entry name" value="PRK14989.1"/>
    <property type="match status" value="1"/>
</dbReference>
<feature type="region of interest" description="Disordered" evidence="27">
    <location>
        <begin position="1016"/>
        <end position="1035"/>
    </location>
</feature>
<dbReference type="FunFam" id="3.30.413.10:FF:000007">
    <property type="entry name" value="Nitrite reductase [NAD(P)H] large subunit"/>
    <property type="match status" value="1"/>
</dbReference>
<evidence type="ECO:0000256" key="5">
    <source>
        <dbReference type="ARBA" id="ARBA00005096"/>
    </source>
</evidence>
<dbReference type="InterPro" id="IPR036400">
    <property type="entry name" value="Cyt_B5-like_heme/steroid_sf"/>
</dbReference>
<evidence type="ECO:0000256" key="25">
    <source>
        <dbReference type="ARBA" id="ARBA00066907"/>
    </source>
</evidence>
<dbReference type="InterPro" id="IPR023753">
    <property type="entry name" value="FAD/NAD-binding_dom"/>
</dbReference>
<evidence type="ECO:0000313" key="31">
    <source>
        <dbReference type="Proteomes" id="UP000318582"/>
    </source>
</evidence>
<dbReference type="SUPFAM" id="SSF50022">
    <property type="entry name" value="ISP domain"/>
    <property type="match status" value="1"/>
</dbReference>
<feature type="domain" description="Rieske" evidence="29">
    <location>
        <begin position="1526"/>
        <end position="1627"/>
    </location>
</feature>
<dbReference type="GO" id="GO:0051537">
    <property type="term" value="F:2 iron, 2 sulfur cluster binding"/>
    <property type="evidence" value="ECO:0007669"/>
    <property type="project" value="UniProtKB-KW"/>
</dbReference>
<keyword evidence="16" id="KW-0274">FAD</keyword>
<sequence length="1686" mass="185234">MRQPKIDPRDKDTPDDWIERDPAMIRLTGDHPFNAEASVQTLVDIKSPLTPSALHFVRNHGPVPKIDFDAFRLEVGGLVKSPRSFSMTDLIAMPSIKVPVTLTCCGNRRQEQNMIKKSRGFKWGAGAIGTAIYTGVPIKHILEVCGGIDSTFDIGSLFLCTEGCDILPNGTYGTSIKLSRALDIFGDVMLAYALNDRALTPDHGFPLRVIIPGFVGGRMVKWLSHITVTDKESDSWYHFMDNRVLPPPPIGPASGEDAEAGNWWTKPEYIINERNINSVIAYPAHSETIDIRTTLSFPSPTPTYTMKGYAYSGGGRQVTRVELSFDDGITWELANRLQYDFEPRHGEKYWCWFRWEHEVPISKLMTTPDVCVRAWDASQNTQPKDITWNLLGMMNNAWYRVKISLNSEYNLVFRHPTNVSGKEPGWMETPSAQASIALVPATTSKPAIIDASPNLTLYTLEEIAKHNTKESCWIILHGLVLDCTNYLRVHPGGESSILIKGGKDATEAFDSIHSKQAKILTEKYVIGKVDDGASKAQEPAKDHVKERNVEKESKPASTPPPPPIQASAAEGKAPNTSNPLTPPGSPTNPAQPNGVADPIVVTSNGGDMQEAKYTIVVVGLGMVGLRFCEKILEYDTEKKFRLVVFGEESHLAYNRVGLTNYFTHRSVPQMLMAEAAWYHHNNVELHLGDEVIGLDTSTKTIKAASGFSVQYDKCVLATGSTPMVPPIKGRDSDGVFVYRTLTDLDRILTHSAGKRRAVVVGGGLLGLEAAKACHDLGLETTILERSEWLMRRQLDKTGGEILAGEIAKLGITVLANCNTKEIISDPTTGHISKMVVDLVPAGEEPTPMEIETDMVVLSCGIIPRDNVAKGAGLTLHPRGGIMVDDFLQTSDEHVFGIGECIIHGGMLYGLVAPGYDMADVVASNLIQAPNSTVRTFTGADMSTKLKLLGVNVASFGDYFADEAVATPLVFHDPFSSTYKMLMFDKNGSRLIGGILVGDTSDYGKLLGLSKSQKPLTVSPSELLSGPKAANGAAGEGAGDLDDEAQVCSCNNVTKGAIAKAVREKNCCSVEEVKKCTKAGTSCGGCVPIVTEIFNKEVVKLGRTVIQHLCEHFKYSRKELFEIVKIKQYRTFNELLKGHGEQGYGCEICKPVAASIFASLYNDHVLDHKALQDTNDRYLANIQRDGSFSIVPRIAGGEVTPEGLLVIGQIAKDYGLYCKISGGQRIVMFGAQKHQLPEIWEKLVDAGFETGHAYGKSLRTVKSCVGSEWCRYGMRDSVRFAIDIENRYKGLRSPHKIKSAVSGCIRECAEAQNKDFGLIATDKGYNLYVCGNGGSKPKHSVLLAAEISEELVIKYVDRFLMYYVKTADKLMRTARWLEKLDGGIEYLKQVVIEDRLGIAEELEQQMQYLVDTYQDEWQTVVRDPVRRADFRQFVNTPETERTVEMVKDKIGQQRPANWPSDKASRARANRVNRQRDFGKPKSSSPPTPTSVTEITELTTPPETPVVETLDIQSALPSLPPKSEWQWTTVAKTLDFPTDGGAVIKRGQVQIAVYNFTSMQAWYASQNMCPHKRAFVLAQGILGTDKETPKVSCPMHKKNFSLVDGSCLSGEDYTLQTFEVKIVGEDVQLLLPEEEALDAVLGTGKWMVTAAETEGEWAQGIEMEGIENGVQIAGGCASGGCGDKKLEW</sequence>
<dbReference type="PANTHER" id="PTHR43809:SF1">
    <property type="entry name" value="NITRITE REDUCTASE (NADH) LARGE SUBUNIT"/>
    <property type="match status" value="1"/>
</dbReference>
<dbReference type="GO" id="GO:0030151">
    <property type="term" value="F:molybdenum ion binding"/>
    <property type="evidence" value="ECO:0007669"/>
    <property type="project" value="InterPro"/>
</dbReference>
<evidence type="ECO:0000256" key="3">
    <source>
        <dbReference type="ARBA" id="ARBA00001966"/>
    </source>
</evidence>
<evidence type="ECO:0000256" key="11">
    <source>
        <dbReference type="ARBA" id="ARBA00022505"/>
    </source>
</evidence>
<comment type="catalytic activity">
    <reaction evidence="23">
        <text>NH4(+) + 3 NAD(+) + 2 H2O = nitrite + 3 NADH + 5 H(+)</text>
        <dbReference type="Rhea" id="RHEA:24628"/>
        <dbReference type="ChEBI" id="CHEBI:15377"/>
        <dbReference type="ChEBI" id="CHEBI:15378"/>
        <dbReference type="ChEBI" id="CHEBI:16301"/>
        <dbReference type="ChEBI" id="CHEBI:28938"/>
        <dbReference type="ChEBI" id="CHEBI:57540"/>
        <dbReference type="ChEBI" id="CHEBI:57945"/>
        <dbReference type="EC" id="1.7.1.4"/>
    </reaction>
</comment>
<dbReference type="PRINTS" id="PR00363">
    <property type="entry name" value="CYTOCHROMEB5"/>
</dbReference>
<keyword evidence="15" id="KW-0479">Metal-binding</keyword>
<evidence type="ECO:0000256" key="12">
    <source>
        <dbReference type="ARBA" id="ARBA00022617"/>
    </source>
</evidence>
<comment type="caution">
    <text evidence="30">The sequence shown here is derived from an EMBL/GenBank/DDBJ whole genome shotgun (WGS) entry which is preliminary data.</text>
</comment>
<dbReference type="Pfam" id="PF03460">
    <property type="entry name" value="NIR_SIR_ferr"/>
    <property type="match status" value="1"/>
</dbReference>
<dbReference type="SUPFAM" id="SSF51905">
    <property type="entry name" value="FAD/NAD(P)-binding domain"/>
    <property type="match status" value="2"/>
</dbReference>
<evidence type="ECO:0000256" key="16">
    <source>
        <dbReference type="ARBA" id="ARBA00022827"/>
    </source>
</evidence>
<evidence type="ECO:0000256" key="18">
    <source>
        <dbReference type="ARBA" id="ARBA00023004"/>
    </source>
</evidence>
<dbReference type="PRINTS" id="PR00397">
    <property type="entry name" value="SIROHAEM"/>
</dbReference>
<dbReference type="InterPro" id="IPR052034">
    <property type="entry name" value="NasD-like"/>
</dbReference>
<dbReference type="PROSITE" id="PS51296">
    <property type="entry name" value="RIESKE"/>
    <property type="match status" value="1"/>
</dbReference>
<keyword evidence="14" id="KW-0001">2Fe-2S</keyword>
<dbReference type="InterPro" id="IPR012744">
    <property type="entry name" value="Nitri_red_NirB"/>
</dbReference>
<dbReference type="SMART" id="SM01117">
    <property type="entry name" value="Cyt-b5"/>
    <property type="match status" value="1"/>
</dbReference>
<dbReference type="Pfam" id="PF13806">
    <property type="entry name" value="Rieske_2"/>
    <property type="match status" value="1"/>
</dbReference>
<dbReference type="Gene3D" id="2.102.10.10">
    <property type="entry name" value="Rieske [2Fe-2S] iron-sulphur domain"/>
    <property type="match status" value="1"/>
</dbReference>
<dbReference type="CDD" id="cd03529">
    <property type="entry name" value="Rieske_NirD"/>
    <property type="match status" value="1"/>
</dbReference>
<dbReference type="GO" id="GO:0051539">
    <property type="term" value="F:4 iron, 4 sulfur cluster binding"/>
    <property type="evidence" value="ECO:0007669"/>
    <property type="project" value="UniProtKB-KW"/>
</dbReference>
<dbReference type="NCBIfam" id="TIGR02374">
    <property type="entry name" value="nitri_red_nirB"/>
    <property type="match status" value="1"/>
</dbReference>
<evidence type="ECO:0000256" key="10">
    <source>
        <dbReference type="ARBA" id="ARBA00022485"/>
    </source>
</evidence>
<dbReference type="Pfam" id="PF01077">
    <property type="entry name" value="NIR_SIR"/>
    <property type="match status" value="1"/>
</dbReference>
<dbReference type="Pfam" id="PF03404">
    <property type="entry name" value="Mo-co_dimer"/>
    <property type="match status" value="1"/>
</dbReference>
<dbReference type="PRINTS" id="PR00368">
    <property type="entry name" value="FADPNR"/>
</dbReference>
<evidence type="ECO:0000256" key="23">
    <source>
        <dbReference type="ARBA" id="ARBA00050114"/>
    </source>
</evidence>